<dbReference type="AlphaFoldDB" id="A0A926Z6L1"/>
<name>A0A926Z6L1_9CYAN</name>
<dbReference type="RefSeq" id="WP_190351164.1">
    <property type="nucleotide sequence ID" value="NZ_JACJPY010000034.1"/>
</dbReference>
<evidence type="ECO:0000313" key="2">
    <source>
        <dbReference type="Proteomes" id="UP000631421"/>
    </source>
</evidence>
<reference evidence="1" key="1">
    <citation type="journal article" date="2015" name="ISME J.">
        <title>Draft Genome Sequence of Streptomyces incarnatus NRRL8089, which Produces the Nucleoside Antibiotic Sinefungin.</title>
        <authorList>
            <person name="Oshima K."/>
            <person name="Hattori M."/>
            <person name="Shimizu H."/>
            <person name="Fukuda K."/>
            <person name="Nemoto M."/>
            <person name="Inagaki K."/>
            <person name="Tamura T."/>
        </authorList>
    </citation>
    <scope>NUCLEOTIDE SEQUENCE</scope>
    <source>
        <strain evidence="1">FACHB-1277</strain>
    </source>
</reference>
<evidence type="ECO:0000313" key="1">
    <source>
        <dbReference type="EMBL" id="MBD2150800.1"/>
    </source>
</evidence>
<comment type="caution">
    <text evidence="1">The sequence shown here is derived from an EMBL/GenBank/DDBJ whole genome shotgun (WGS) entry which is preliminary data.</text>
</comment>
<gene>
    <name evidence="1" type="ORF">H6F44_11810</name>
</gene>
<sequence length="300" mass="33465">MRHSELTTDLHYARLRTFTGNPATITPDFFDQILTATDTNKVYRATGTNQGQLVELSPMPEQRVIFDETFPEPMSQTQLLVRVDQNRIYRANGILPTDWLEIVGADGGGTGGGSAIAVGNNPPQTAPIALGEQYFDARHGHIFVAIADGANLIWRNTIPPITVSNNYLEDQGLLFQYPDAYGRFFWAYCNHHPVGDVFLDFNNFGWQDGGQDFSQALDLYGAGCYALFYEMTDPNNEVPSWSISSNIFFMKKGSSTDLSPDETCFTLTQAYLLGQHSKGFYISPDRRLGAKIEISAYLQQ</sequence>
<accession>A0A926Z6L1</accession>
<proteinExistence type="predicted"/>
<protein>
    <submittedName>
        <fullName evidence="1">Uncharacterized protein</fullName>
    </submittedName>
</protein>
<organism evidence="1 2">
    <name type="scientific">Pseudanabaena cinerea FACHB-1277</name>
    <dbReference type="NCBI Taxonomy" id="2949581"/>
    <lineage>
        <taxon>Bacteria</taxon>
        <taxon>Bacillati</taxon>
        <taxon>Cyanobacteriota</taxon>
        <taxon>Cyanophyceae</taxon>
        <taxon>Pseudanabaenales</taxon>
        <taxon>Pseudanabaenaceae</taxon>
        <taxon>Pseudanabaena</taxon>
        <taxon>Pseudanabaena cinerea</taxon>
    </lineage>
</organism>
<keyword evidence="2" id="KW-1185">Reference proteome</keyword>
<dbReference type="EMBL" id="JACJPY010000034">
    <property type="protein sequence ID" value="MBD2150800.1"/>
    <property type="molecule type" value="Genomic_DNA"/>
</dbReference>
<reference evidence="1" key="2">
    <citation type="submission" date="2020-08" db="EMBL/GenBank/DDBJ databases">
        <authorList>
            <person name="Chen M."/>
            <person name="Teng W."/>
            <person name="Zhao L."/>
            <person name="Hu C."/>
            <person name="Zhou Y."/>
            <person name="Han B."/>
            <person name="Song L."/>
            <person name="Shu W."/>
        </authorList>
    </citation>
    <scope>NUCLEOTIDE SEQUENCE</scope>
    <source>
        <strain evidence="1">FACHB-1277</strain>
    </source>
</reference>
<dbReference type="Proteomes" id="UP000631421">
    <property type="component" value="Unassembled WGS sequence"/>
</dbReference>